<evidence type="ECO:0000256" key="1">
    <source>
        <dbReference type="PROSITE-ProRule" id="PRU00546"/>
    </source>
</evidence>
<reference evidence="3 4" key="1">
    <citation type="submission" date="2016-07" db="EMBL/GenBank/DDBJ databases">
        <title>Draft genome of Scalindua rubra, obtained from a brine-seawater interface in the Red Sea, sheds light on salt adaptation in anammox bacteria.</title>
        <authorList>
            <person name="Speth D.R."/>
            <person name="Lagkouvardos I."/>
            <person name="Wang Y."/>
            <person name="Qian P.-Y."/>
            <person name="Dutilh B.E."/>
            <person name="Jetten M.S."/>
        </authorList>
    </citation>
    <scope>NUCLEOTIDE SEQUENCE [LARGE SCALE GENOMIC DNA]</scope>
    <source>
        <strain evidence="3">BSI-1</strain>
    </source>
</reference>
<name>A0A1E3XFC2_9BACT</name>
<dbReference type="SUPFAM" id="SSF57938">
    <property type="entry name" value="DnaJ/Hsp40 cysteine-rich domain"/>
    <property type="match status" value="1"/>
</dbReference>
<keyword evidence="1" id="KW-0479">Metal-binding</keyword>
<dbReference type="AlphaFoldDB" id="A0A1E3XFC2"/>
<organism evidence="3 4">
    <name type="scientific">Candidatus Scalindua rubra</name>
    <dbReference type="NCBI Taxonomy" id="1872076"/>
    <lineage>
        <taxon>Bacteria</taxon>
        <taxon>Pseudomonadati</taxon>
        <taxon>Planctomycetota</taxon>
        <taxon>Candidatus Brocadiia</taxon>
        <taxon>Candidatus Brocadiales</taxon>
        <taxon>Candidatus Scalinduaceae</taxon>
        <taxon>Candidatus Scalindua</taxon>
    </lineage>
</organism>
<dbReference type="InterPro" id="IPR036410">
    <property type="entry name" value="HSP_DnaJ_Cys-rich_dom_sf"/>
</dbReference>
<accession>A0A1E3XFC2</accession>
<protein>
    <submittedName>
        <fullName evidence="3">Chaperone protein DnaJ</fullName>
    </submittedName>
</protein>
<dbReference type="PROSITE" id="PS51188">
    <property type="entry name" value="ZF_CR"/>
    <property type="match status" value="1"/>
</dbReference>
<keyword evidence="1" id="KW-0862">Zinc</keyword>
<feature type="zinc finger region" description="CR-type" evidence="1">
    <location>
        <begin position="3"/>
        <end position="100"/>
    </location>
</feature>
<dbReference type="Gene3D" id="6.20.20.10">
    <property type="match status" value="3"/>
</dbReference>
<proteinExistence type="predicted"/>
<sequence length="114" mass="11797">MVTKTKTKAAPVKVECAFCDGTGLDPFGALSPLSKCQVCHGRGKVTVPTPNIKCAFCGGVGIYPDKRLTCTVCRGKGVVPAVNDPKTCPTCNGTGESRSTKGLPCTMCKGRGVM</sequence>
<keyword evidence="1" id="KW-0863">Zinc-finger</keyword>
<comment type="caution">
    <text evidence="3">The sequence shown here is derived from an EMBL/GenBank/DDBJ whole genome shotgun (WGS) entry which is preliminary data.</text>
</comment>
<evidence type="ECO:0000259" key="2">
    <source>
        <dbReference type="PROSITE" id="PS51188"/>
    </source>
</evidence>
<gene>
    <name evidence="3" type="primary">dnaJ_2</name>
    <name evidence="3" type="ORF">SCARUB_00557</name>
</gene>
<dbReference type="EMBL" id="MAYW01000009">
    <property type="protein sequence ID" value="ODS34298.1"/>
    <property type="molecule type" value="Genomic_DNA"/>
</dbReference>
<feature type="domain" description="CR-type" evidence="2">
    <location>
        <begin position="3"/>
        <end position="100"/>
    </location>
</feature>
<dbReference type="GO" id="GO:0031072">
    <property type="term" value="F:heat shock protein binding"/>
    <property type="evidence" value="ECO:0007669"/>
    <property type="project" value="InterPro"/>
</dbReference>
<dbReference type="GO" id="GO:0008270">
    <property type="term" value="F:zinc ion binding"/>
    <property type="evidence" value="ECO:0007669"/>
    <property type="project" value="UniProtKB-KW"/>
</dbReference>
<dbReference type="GO" id="GO:0051082">
    <property type="term" value="F:unfolded protein binding"/>
    <property type="evidence" value="ECO:0007669"/>
    <property type="project" value="InterPro"/>
</dbReference>
<evidence type="ECO:0000313" key="4">
    <source>
        <dbReference type="Proteomes" id="UP000094056"/>
    </source>
</evidence>
<dbReference type="InterPro" id="IPR001305">
    <property type="entry name" value="HSP_DnaJ_Cys-rich_dom"/>
</dbReference>
<evidence type="ECO:0000313" key="3">
    <source>
        <dbReference type="EMBL" id="ODS34298.1"/>
    </source>
</evidence>
<dbReference type="Proteomes" id="UP000094056">
    <property type="component" value="Unassembled WGS sequence"/>
</dbReference>